<dbReference type="InterPro" id="IPR027443">
    <property type="entry name" value="IPNS-like_sf"/>
</dbReference>
<organism evidence="2 3">
    <name type="scientific">Cicer arietinum</name>
    <name type="common">Chickpea</name>
    <name type="synonym">Garbanzo</name>
    <dbReference type="NCBI Taxonomy" id="3827"/>
    <lineage>
        <taxon>Eukaryota</taxon>
        <taxon>Viridiplantae</taxon>
        <taxon>Streptophyta</taxon>
        <taxon>Embryophyta</taxon>
        <taxon>Tracheophyta</taxon>
        <taxon>Spermatophyta</taxon>
        <taxon>Magnoliopsida</taxon>
        <taxon>eudicotyledons</taxon>
        <taxon>Gunneridae</taxon>
        <taxon>Pentapetalae</taxon>
        <taxon>rosids</taxon>
        <taxon>fabids</taxon>
        <taxon>Fabales</taxon>
        <taxon>Fabaceae</taxon>
        <taxon>Papilionoideae</taxon>
        <taxon>50 kb inversion clade</taxon>
        <taxon>NPAAA clade</taxon>
        <taxon>Hologalegina</taxon>
        <taxon>IRL clade</taxon>
        <taxon>Cicereae</taxon>
        <taxon>Cicer</taxon>
    </lineage>
</organism>
<dbReference type="eggNOG" id="ENOG502QR0G">
    <property type="taxonomic scope" value="Eukaryota"/>
</dbReference>
<evidence type="ECO:0000313" key="3">
    <source>
        <dbReference type="RefSeq" id="XP_012574284.2"/>
    </source>
</evidence>
<reference evidence="2" key="1">
    <citation type="journal article" date="2013" name="Nat. Biotechnol.">
        <title>Draft genome sequence of chickpea (Cicer arietinum) provides a resource for trait improvement.</title>
        <authorList>
            <person name="Varshney R.K."/>
            <person name="Song C."/>
            <person name="Saxena R.K."/>
            <person name="Azam S."/>
            <person name="Yu S."/>
            <person name="Sharpe A.G."/>
            <person name="Cannon S."/>
            <person name="Baek J."/>
            <person name="Rosen B.D."/>
            <person name="Tar'an B."/>
            <person name="Millan T."/>
            <person name="Zhang X."/>
            <person name="Ramsay L.D."/>
            <person name="Iwata A."/>
            <person name="Wang Y."/>
            <person name="Nelson W."/>
            <person name="Farmer A.D."/>
            <person name="Gaur P.M."/>
            <person name="Soderlund C."/>
            <person name="Penmetsa R.V."/>
            <person name="Xu C."/>
            <person name="Bharti A.K."/>
            <person name="He W."/>
            <person name="Winter P."/>
            <person name="Zhao S."/>
            <person name="Hane J.K."/>
            <person name="Carrasquilla-Garcia N."/>
            <person name="Condie J.A."/>
            <person name="Upadhyaya H.D."/>
            <person name="Luo M.C."/>
            <person name="Thudi M."/>
            <person name="Gowda C.L."/>
            <person name="Singh N.P."/>
            <person name="Lichtenzveig J."/>
            <person name="Gali K.K."/>
            <person name="Rubio J."/>
            <person name="Nadarajan N."/>
            <person name="Dolezel J."/>
            <person name="Bansal K.C."/>
            <person name="Xu X."/>
            <person name="Edwards D."/>
            <person name="Zhang G."/>
            <person name="Kahl G."/>
            <person name="Gil J."/>
            <person name="Singh K.B."/>
            <person name="Datta S.K."/>
            <person name="Jackson S.A."/>
            <person name="Wang J."/>
            <person name="Cook D.R."/>
        </authorList>
    </citation>
    <scope>NUCLEOTIDE SEQUENCE [LARGE SCALE GENOMIC DNA]</scope>
    <source>
        <strain evidence="2">cv. CDC Frontier</strain>
    </source>
</reference>
<name>A0A1S3EFY5_CICAR</name>
<gene>
    <name evidence="3" type="primary">LOC101508721</name>
</gene>
<dbReference type="RefSeq" id="XP_012574284.2">
    <property type="nucleotide sequence ID" value="XM_012718830.2"/>
</dbReference>
<feature type="domain" description="Isopenicillin N synthase-like Fe(2+) 2OG dioxygenase" evidence="1">
    <location>
        <begin position="59"/>
        <end position="126"/>
    </location>
</feature>
<dbReference type="Proteomes" id="UP000087171">
    <property type="component" value="Chromosome Ca7"/>
</dbReference>
<dbReference type="InterPro" id="IPR044861">
    <property type="entry name" value="IPNS-like_FE2OG_OXY"/>
</dbReference>
<dbReference type="Pfam" id="PF03171">
    <property type="entry name" value="2OG-FeII_Oxy"/>
    <property type="match status" value="1"/>
</dbReference>
<evidence type="ECO:0000259" key="1">
    <source>
        <dbReference type="Pfam" id="PF03171"/>
    </source>
</evidence>
<dbReference type="OrthoDB" id="10248513at2759"/>
<dbReference type="SUPFAM" id="SSF51197">
    <property type="entry name" value="Clavaminate synthase-like"/>
    <property type="match status" value="1"/>
</dbReference>
<dbReference type="PaxDb" id="3827-XP_004511142.1"/>
<accession>A0A1S3EFY5</accession>
<evidence type="ECO:0000313" key="2">
    <source>
        <dbReference type="Proteomes" id="UP000087171"/>
    </source>
</evidence>
<dbReference type="GeneID" id="101508721"/>
<sequence>MDSWGNKMLDTIITVAEMAAFGFGLPRDGFTSQMHLGPHILASTGSDLNKYNQEGTVIEAYHHDLNLLTIHGSNRFPGLNIWLRNAARVEVKVPVGCFLIQAGKQFEWLTGGDCLTCKHEVVVTKNTINAINKAKELDRSLWRISATLYAHLASDAIMKPLDAFLMTIRAHNYLPVTAGDYVEEYAETNPNPSPNPN</sequence>
<dbReference type="KEGG" id="cam:101508721"/>
<dbReference type="Gene3D" id="2.60.120.330">
    <property type="entry name" value="B-lactam Antibiotic, Isopenicillin N Synthase, Chain"/>
    <property type="match status" value="1"/>
</dbReference>
<keyword evidence="2" id="KW-1185">Reference proteome</keyword>
<reference evidence="3" key="2">
    <citation type="submission" date="2025-08" db="UniProtKB">
        <authorList>
            <consortium name="RefSeq"/>
        </authorList>
    </citation>
    <scope>IDENTIFICATION</scope>
    <source>
        <tissue evidence="3">Etiolated seedlings</tissue>
    </source>
</reference>
<protein>
    <submittedName>
        <fullName evidence="3">Uncharacterized protein LOC101508721</fullName>
    </submittedName>
</protein>
<proteinExistence type="predicted"/>
<dbReference type="AlphaFoldDB" id="A0A1S3EFY5"/>